<evidence type="ECO:0000313" key="1">
    <source>
        <dbReference type="EMBL" id="MFB9713971.1"/>
    </source>
</evidence>
<protein>
    <submittedName>
        <fullName evidence="1">Uncharacterized protein</fullName>
    </submittedName>
</protein>
<proteinExistence type="predicted"/>
<comment type="caution">
    <text evidence="1">The sequence shown here is derived from an EMBL/GenBank/DDBJ whole genome shotgun (WGS) entry which is preliminary data.</text>
</comment>
<reference evidence="1 2" key="1">
    <citation type="submission" date="2024-09" db="EMBL/GenBank/DDBJ databases">
        <authorList>
            <person name="Sun Q."/>
            <person name="Mori K."/>
        </authorList>
    </citation>
    <scope>NUCLEOTIDE SEQUENCE [LARGE SCALE GENOMIC DNA]</scope>
    <source>
        <strain evidence="1 2">JCM 13519</strain>
    </source>
</reference>
<name>A0ABV5UN80_9MICC</name>
<gene>
    <name evidence="1" type="ORF">ACFFPI_07355</name>
</gene>
<dbReference type="EMBL" id="JBHMBH010000019">
    <property type="protein sequence ID" value="MFB9713971.1"/>
    <property type="molecule type" value="Genomic_DNA"/>
</dbReference>
<keyword evidence="2" id="KW-1185">Reference proteome</keyword>
<dbReference type="RefSeq" id="WP_345042505.1">
    <property type="nucleotide sequence ID" value="NZ_BAABED010000001.1"/>
</dbReference>
<accession>A0ABV5UN80</accession>
<evidence type="ECO:0000313" key="2">
    <source>
        <dbReference type="Proteomes" id="UP001589536"/>
    </source>
</evidence>
<dbReference type="Proteomes" id="UP001589536">
    <property type="component" value="Unassembled WGS sequence"/>
</dbReference>
<sequence>MTWTEEYTPRMRALDRIARSIAEHQPVRREDGPFSTCKNPACKGPIFVNIRARYEHQAVAMVNDLQRELDFTLEYAREDAEAEGRVLTAAEEAEIRCDFLVFASAPEPASAAALAAQERNAKADALIAAAEDAQSRGDIGKEGGVEAADFLAERAKRILDDEMFEFPHNQDTAPDADPRLAPAVNAFRREMTRHGALSSIRPVRDAMIAAFAAADEAAVGGIK</sequence>
<organism evidence="1 2">
    <name type="scientific">Arthrobacter methylotrophus</name>
    <dbReference type="NCBI Taxonomy" id="121291"/>
    <lineage>
        <taxon>Bacteria</taxon>
        <taxon>Bacillati</taxon>
        <taxon>Actinomycetota</taxon>
        <taxon>Actinomycetes</taxon>
        <taxon>Micrococcales</taxon>
        <taxon>Micrococcaceae</taxon>
        <taxon>Arthrobacter</taxon>
    </lineage>
</organism>